<reference evidence="2 3" key="1">
    <citation type="submission" date="2016-10" db="EMBL/GenBank/DDBJ databases">
        <authorList>
            <person name="de Groot N.N."/>
        </authorList>
    </citation>
    <scope>NUCLEOTIDE SEQUENCE [LARGE SCALE GENOMIC DNA]</scope>
    <source>
        <strain evidence="2 3">DSM 19012</strain>
    </source>
</reference>
<dbReference type="Pfam" id="PF00515">
    <property type="entry name" value="TPR_1"/>
    <property type="match status" value="1"/>
</dbReference>
<dbReference type="GO" id="GO:0031145">
    <property type="term" value="P:anaphase-promoting complex-dependent catabolic process"/>
    <property type="evidence" value="ECO:0007669"/>
    <property type="project" value="TreeGrafter"/>
</dbReference>
<feature type="repeat" description="TPR" evidence="1">
    <location>
        <begin position="101"/>
        <end position="134"/>
    </location>
</feature>
<dbReference type="PROSITE" id="PS50293">
    <property type="entry name" value="TPR_REGION"/>
    <property type="match status" value="1"/>
</dbReference>
<dbReference type="Gene3D" id="1.25.40.10">
    <property type="entry name" value="Tetratricopeptide repeat domain"/>
    <property type="match status" value="3"/>
</dbReference>
<dbReference type="GO" id="GO:0051301">
    <property type="term" value="P:cell division"/>
    <property type="evidence" value="ECO:0007669"/>
    <property type="project" value="TreeGrafter"/>
</dbReference>
<dbReference type="eggNOG" id="COG0457">
    <property type="taxonomic scope" value="Bacteria"/>
</dbReference>
<evidence type="ECO:0000256" key="1">
    <source>
        <dbReference type="PROSITE-ProRule" id="PRU00339"/>
    </source>
</evidence>
<dbReference type="GO" id="GO:0016567">
    <property type="term" value="P:protein ubiquitination"/>
    <property type="evidence" value="ECO:0007669"/>
    <property type="project" value="TreeGrafter"/>
</dbReference>
<dbReference type="PANTHER" id="PTHR12558">
    <property type="entry name" value="CELL DIVISION CYCLE 16,23,27"/>
    <property type="match status" value="1"/>
</dbReference>
<dbReference type="RefSeq" id="WP_010528853.1">
    <property type="nucleotide sequence ID" value="NZ_AFSL01000102.1"/>
</dbReference>
<dbReference type="Pfam" id="PF14559">
    <property type="entry name" value="TPR_19"/>
    <property type="match status" value="1"/>
</dbReference>
<dbReference type="STRING" id="385682.SAMN05444380_11275"/>
<dbReference type="PROSITE" id="PS50005">
    <property type="entry name" value="TPR"/>
    <property type="match status" value="3"/>
</dbReference>
<dbReference type="AlphaFoldDB" id="A0A1I2B4R9"/>
<protein>
    <submittedName>
        <fullName evidence="2">Lipopolysaccharide biosynthesis regulator YciM, contains six TPR domains and a predicted metal-binding C-terminal domain</fullName>
    </submittedName>
</protein>
<evidence type="ECO:0000313" key="3">
    <source>
        <dbReference type="Proteomes" id="UP000181976"/>
    </source>
</evidence>
<evidence type="ECO:0000313" key="2">
    <source>
        <dbReference type="EMBL" id="SFE50283.1"/>
    </source>
</evidence>
<dbReference type="SMART" id="SM00028">
    <property type="entry name" value="TPR"/>
    <property type="match status" value="7"/>
</dbReference>
<dbReference type="PANTHER" id="PTHR12558:SF13">
    <property type="entry name" value="CELL DIVISION CYCLE PROTEIN 27 HOMOLOG"/>
    <property type="match status" value="1"/>
</dbReference>
<organism evidence="2 3">
    <name type="scientific">Thermophagus xiamenensis</name>
    <dbReference type="NCBI Taxonomy" id="385682"/>
    <lineage>
        <taxon>Bacteria</taxon>
        <taxon>Pseudomonadati</taxon>
        <taxon>Bacteroidota</taxon>
        <taxon>Bacteroidia</taxon>
        <taxon>Marinilabiliales</taxon>
        <taxon>Marinilabiliaceae</taxon>
        <taxon>Thermophagus</taxon>
    </lineage>
</organism>
<dbReference type="GO" id="GO:0005737">
    <property type="term" value="C:cytoplasm"/>
    <property type="evidence" value="ECO:0007669"/>
    <property type="project" value="TreeGrafter"/>
</dbReference>
<feature type="repeat" description="TPR" evidence="1">
    <location>
        <begin position="203"/>
        <end position="236"/>
    </location>
</feature>
<sequence length="480" mass="56353">MLESWSAHFNEIKEAIERFEKMEYNKQEYFFDVHSIESIFDYYMDQFELAKAERIIQLGLRQHPGSTSLKIKEAIIFIEKEQLSKAAAILEHVMSIEKSNPEVYLNLGYIYFREGDRDKAIQTLELGLKYAGDENDILLDTVLYLNQFQEYSTTIRLLSARYPKIKNDENLLFELAYALDKIGDNHKAHDIYEEVLDLNPYSENAWYNLGISLVKLDNLEEAVDAFDFCLTINPDHAQAHFNKGNSLAQQNRYLEALDCYLNCISYDLEQSKCLQYIADCWHKLGNSSKAIQFFELAIKSDIIDFDTWESYARFYLELQKPKKCRQIIKQALEEKDLMTNEEQGTFYHLTAQSYVLDEKWKLSKDYFVKATRCNSKEFRHPASLFKLEKALNPEYNIELFVYDYTSKLIEAPSFQYMLAAYHLLITENLKKSFYHLKEAISNAPGFIDELTDLFPEILDIAKNNNQLSNLIELNNRNYEL</sequence>
<gene>
    <name evidence="2" type="ORF">SAMN05444380_11275</name>
</gene>
<accession>A0A1I2B4R9</accession>
<dbReference type="Proteomes" id="UP000181976">
    <property type="component" value="Unassembled WGS sequence"/>
</dbReference>
<feature type="repeat" description="TPR" evidence="1">
    <location>
        <begin position="169"/>
        <end position="202"/>
    </location>
</feature>
<name>A0A1I2B4R9_9BACT</name>
<keyword evidence="1" id="KW-0802">TPR repeat</keyword>
<dbReference type="SUPFAM" id="SSF48452">
    <property type="entry name" value="TPR-like"/>
    <property type="match status" value="2"/>
</dbReference>
<dbReference type="InterPro" id="IPR019734">
    <property type="entry name" value="TPR_rpt"/>
</dbReference>
<proteinExistence type="predicted"/>
<dbReference type="Pfam" id="PF13181">
    <property type="entry name" value="TPR_8"/>
    <property type="match status" value="2"/>
</dbReference>
<keyword evidence="3" id="KW-1185">Reference proteome</keyword>
<dbReference type="EMBL" id="FONA01000012">
    <property type="protein sequence ID" value="SFE50283.1"/>
    <property type="molecule type" value="Genomic_DNA"/>
</dbReference>
<dbReference type="InterPro" id="IPR011990">
    <property type="entry name" value="TPR-like_helical_dom_sf"/>
</dbReference>
<dbReference type="InParanoid" id="A0A1I2B4R9"/>
<dbReference type="OrthoDB" id="9803982at2"/>